<dbReference type="Proteomes" id="UP000310066">
    <property type="component" value="Unassembled WGS sequence"/>
</dbReference>
<comment type="caution">
    <text evidence="3">The sequence shown here is derived from an EMBL/GenBank/DDBJ whole genome shotgun (WGS) entry which is preliminary data.</text>
</comment>
<dbReference type="AlphaFoldDB" id="A0A4U0UDA1"/>
<evidence type="ECO:0000313" key="3">
    <source>
        <dbReference type="EMBL" id="TKA33433.1"/>
    </source>
</evidence>
<evidence type="ECO:0000259" key="2">
    <source>
        <dbReference type="Pfam" id="PF06985"/>
    </source>
</evidence>
<sequence length="613" mass="68898">MARSNTVRDQKIGQSGIACANNKNELPTALAIATDPITPDSSTLSPSTSTVSEAVDEPPLRTAPPQLYKALSAKQFRLLRLFATKKDESIRCCLQTFTTGSPGCPSYRAISYAWGPRTSTDEPIYIGRDGSQRDASREGTKYERRHLNSQNLFDRLERLRREKSDSWLWIDALCINQDDADERSQQVKIMGDIFRSANLVLAWLGPVPSSNSYLDSNRVAFDVEDLTRRDHHMHVRVPQRVRDYPLGHSVEGQGICALEYWKRRWIVQEVLLARSVVLQVGEKQFTMAALEEVVELGNKETSAHQDIQAEIDKMRQSAGARLALHSLSKRTGMAFPRRLKELLVRYEDQECQQPYDLVFALHSLIDQKYRDHLQVDYNQSAEEYFCAVISFMHEHEDLGIEGVRIAWLLLKVLDPTSIDAFRMPSQGIGLHRPFEMRASVIKLGSRPWMLGESGLSISARPNIATMSPIIPWNLRFESGLWVPAQPMNANLATTAFSIGSQDMLFFEVPDTSQQGFAAMADPQFSSEDEVWLFAHTTYAFIVTPDPFGSMTIRGRALLLNPHGELYNGSELYPYPHIVAGLKSTVSSASSVDMKLTIPDLIMLATMANKAILD</sequence>
<gene>
    <name evidence="3" type="ORF">B0A54_14130</name>
</gene>
<dbReference type="Pfam" id="PF06985">
    <property type="entry name" value="HET"/>
    <property type="match status" value="1"/>
</dbReference>
<organism evidence="3 4">
    <name type="scientific">Friedmanniomyces endolithicus</name>
    <dbReference type="NCBI Taxonomy" id="329885"/>
    <lineage>
        <taxon>Eukaryota</taxon>
        <taxon>Fungi</taxon>
        <taxon>Dikarya</taxon>
        <taxon>Ascomycota</taxon>
        <taxon>Pezizomycotina</taxon>
        <taxon>Dothideomycetes</taxon>
        <taxon>Dothideomycetidae</taxon>
        <taxon>Mycosphaerellales</taxon>
        <taxon>Teratosphaeriaceae</taxon>
        <taxon>Friedmanniomyces</taxon>
    </lineage>
</organism>
<dbReference type="STRING" id="329885.A0A4U0UDA1"/>
<feature type="compositionally biased region" description="Low complexity" evidence="1">
    <location>
        <begin position="34"/>
        <end position="50"/>
    </location>
</feature>
<protein>
    <recommendedName>
        <fullName evidence="2">Heterokaryon incompatibility domain-containing protein</fullName>
    </recommendedName>
</protein>
<dbReference type="PANTHER" id="PTHR24148:SF73">
    <property type="entry name" value="HET DOMAIN PROTEIN (AFU_ORTHOLOGUE AFUA_8G01020)"/>
    <property type="match status" value="1"/>
</dbReference>
<name>A0A4U0UDA1_9PEZI</name>
<reference evidence="3 4" key="1">
    <citation type="submission" date="2017-03" db="EMBL/GenBank/DDBJ databases">
        <title>Genomes of endolithic fungi from Antarctica.</title>
        <authorList>
            <person name="Coleine C."/>
            <person name="Masonjones S."/>
            <person name="Stajich J.E."/>
        </authorList>
    </citation>
    <scope>NUCLEOTIDE SEQUENCE [LARGE SCALE GENOMIC DNA]</scope>
    <source>
        <strain evidence="3 4">CCFEE 5311</strain>
    </source>
</reference>
<feature type="region of interest" description="Disordered" evidence="1">
    <location>
        <begin position="34"/>
        <end position="60"/>
    </location>
</feature>
<dbReference type="PANTHER" id="PTHR24148">
    <property type="entry name" value="ANKYRIN REPEAT DOMAIN-CONTAINING PROTEIN 39 HOMOLOG-RELATED"/>
    <property type="match status" value="1"/>
</dbReference>
<evidence type="ECO:0000256" key="1">
    <source>
        <dbReference type="SAM" id="MobiDB-lite"/>
    </source>
</evidence>
<evidence type="ECO:0000313" key="4">
    <source>
        <dbReference type="Proteomes" id="UP000310066"/>
    </source>
</evidence>
<accession>A0A4U0UDA1</accession>
<dbReference type="OrthoDB" id="194358at2759"/>
<dbReference type="InterPro" id="IPR010730">
    <property type="entry name" value="HET"/>
</dbReference>
<dbReference type="EMBL" id="NAJP01000086">
    <property type="protein sequence ID" value="TKA33433.1"/>
    <property type="molecule type" value="Genomic_DNA"/>
</dbReference>
<dbReference type="InterPro" id="IPR052895">
    <property type="entry name" value="HetReg/Transcr_Mod"/>
</dbReference>
<feature type="domain" description="Heterokaryon incompatibility" evidence="2">
    <location>
        <begin position="107"/>
        <end position="269"/>
    </location>
</feature>
<proteinExistence type="predicted"/>